<dbReference type="InterPro" id="IPR004089">
    <property type="entry name" value="MCPsignal_dom"/>
</dbReference>
<dbReference type="PROSITE" id="PS50111">
    <property type="entry name" value="CHEMOTAXIS_TRANSDUC_2"/>
    <property type="match status" value="1"/>
</dbReference>
<accession>A0A1W1BYT9</accession>
<dbReference type="SUPFAM" id="SSF58104">
    <property type="entry name" value="Methyl-accepting chemotaxis protein (MCP) signaling domain"/>
    <property type="match status" value="1"/>
</dbReference>
<dbReference type="PANTHER" id="PTHR32089">
    <property type="entry name" value="METHYL-ACCEPTING CHEMOTAXIS PROTEIN MCPB"/>
    <property type="match status" value="1"/>
</dbReference>
<reference evidence="4" key="1">
    <citation type="submission" date="2016-10" db="EMBL/GenBank/DDBJ databases">
        <authorList>
            <person name="de Groot N.N."/>
        </authorList>
    </citation>
    <scope>NUCLEOTIDE SEQUENCE</scope>
</reference>
<proteinExistence type="predicted"/>
<name>A0A1W1BYT9_9ZZZZ</name>
<dbReference type="GO" id="GO:0007165">
    <property type="term" value="P:signal transduction"/>
    <property type="evidence" value="ECO:0007669"/>
    <property type="project" value="UniProtKB-KW"/>
</dbReference>
<keyword evidence="2" id="KW-0175">Coiled coil</keyword>
<sequence length="363" mass="40428">MSIFGKSKKYQQEIENLHDTNNALEMECASLREELAEKESLLLAHKTETDASSENTEAIIQMLLKSYKSGVTFVQGIMESNLELLNTANALNAKSSARIDTVQSSGEAISNSIDTISEEAVHLDNGANGLNDSVSSISDIINLIKDISDQTNLLALNAAIEAARAGEHGRGFAVVADEVRKLAERTQKATNEVEISIGQLKQNTSDIQEIVQKFRTNTENISENLTNFFEELNFIIENTKENTNTTSNISNEIGIGNGKLEHILFKLLAYDTFLNNSNQELGDEHSCQFGQWFSKNQVLIKDDTATINSLGKHHTIVHQKIKEAVDLWQSEDFVKAIETMKEVEHSSETAFEKLYTSFVNHRK</sequence>
<feature type="domain" description="Methyl-accepting transducer" evidence="3">
    <location>
        <begin position="45"/>
        <end position="250"/>
    </location>
</feature>
<dbReference type="GO" id="GO:0016020">
    <property type="term" value="C:membrane"/>
    <property type="evidence" value="ECO:0007669"/>
    <property type="project" value="InterPro"/>
</dbReference>
<protein>
    <submittedName>
        <fullName evidence="4">Methyl-accepting chemotaxis protein</fullName>
    </submittedName>
</protein>
<feature type="coiled-coil region" evidence="2">
    <location>
        <begin position="7"/>
        <end position="48"/>
    </location>
</feature>
<dbReference type="SMART" id="SM00283">
    <property type="entry name" value="MA"/>
    <property type="match status" value="1"/>
</dbReference>
<evidence type="ECO:0000256" key="2">
    <source>
        <dbReference type="SAM" id="Coils"/>
    </source>
</evidence>
<dbReference type="Pfam" id="PF00015">
    <property type="entry name" value="MCPsignal"/>
    <property type="match status" value="1"/>
</dbReference>
<dbReference type="Pfam" id="PF13682">
    <property type="entry name" value="CZB"/>
    <property type="match status" value="1"/>
</dbReference>
<organism evidence="4">
    <name type="scientific">hydrothermal vent metagenome</name>
    <dbReference type="NCBI Taxonomy" id="652676"/>
    <lineage>
        <taxon>unclassified sequences</taxon>
        <taxon>metagenomes</taxon>
        <taxon>ecological metagenomes</taxon>
    </lineage>
</organism>
<dbReference type="EMBL" id="FPHF01000045">
    <property type="protein sequence ID" value="SFV58647.1"/>
    <property type="molecule type" value="Genomic_DNA"/>
</dbReference>
<evidence type="ECO:0000313" key="4">
    <source>
        <dbReference type="EMBL" id="SFV58647.1"/>
    </source>
</evidence>
<dbReference type="AlphaFoldDB" id="A0A1W1BYT9"/>
<evidence type="ECO:0000259" key="3">
    <source>
        <dbReference type="PROSITE" id="PS50111"/>
    </source>
</evidence>
<dbReference type="PANTHER" id="PTHR32089:SF112">
    <property type="entry name" value="LYSOZYME-LIKE PROTEIN-RELATED"/>
    <property type="match status" value="1"/>
</dbReference>
<keyword evidence="1" id="KW-0807">Transducer</keyword>
<dbReference type="InterPro" id="IPR025991">
    <property type="entry name" value="Chemoreceptor_zinc-bind_dom"/>
</dbReference>
<evidence type="ECO:0000256" key="1">
    <source>
        <dbReference type="ARBA" id="ARBA00023224"/>
    </source>
</evidence>
<gene>
    <name evidence="4" type="ORF">MNB_SM-4-1638</name>
</gene>
<dbReference type="Gene3D" id="1.10.287.950">
    <property type="entry name" value="Methyl-accepting chemotaxis protein"/>
    <property type="match status" value="1"/>
</dbReference>